<dbReference type="Pfam" id="PF03235">
    <property type="entry name" value="GmrSD_N"/>
    <property type="match status" value="1"/>
</dbReference>
<dbReference type="eggNOG" id="COG1479">
    <property type="taxonomic scope" value="Bacteria"/>
</dbReference>
<dbReference type="Pfam" id="PF07510">
    <property type="entry name" value="GmrSD_C"/>
    <property type="match status" value="1"/>
</dbReference>
<feature type="domain" description="GmrSD restriction endonucleases N-terminal" evidence="1">
    <location>
        <begin position="292"/>
        <end position="496"/>
    </location>
</feature>
<dbReference type="Proteomes" id="UP000001491">
    <property type="component" value="Chromosome"/>
</dbReference>
<dbReference type="PANTHER" id="PTHR35149:SF1">
    <property type="entry name" value="DUF5655 DOMAIN-CONTAINING PROTEIN"/>
    <property type="match status" value="1"/>
</dbReference>
<dbReference type="InterPro" id="IPR004919">
    <property type="entry name" value="GmrSD_N"/>
</dbReference>
<dbReference type="PANTHER" id="PTHR35149">
    <property type="entry name" value="SLL5132 PROTEIN"/>
    <property type="match status" value="1"/>
</dbReference>
<organism evidence="3 4">
    <name type="scientific">Mesomycoplasma conjunctivae (strain ATCC 25834 / NCTC 10147 / HRC/581)</name>
    <name type="common">Mycoplasma conjunctivae</name>
    <dbReference type="NCBI Taxonomy" id="572263"/>
    <lineage>
        <taxon>Bacteria</taxon>
        <taxon>Bacillati</taxon>
        <taxon>Mycoplasmatota</taxon>
        <taxon>Mycoplasmoidales</taxon>
        <taxon>Metamycoplasmataceae</taxon>
        <taxon>Mesomycoplasma</taxon>
    </lineage>
</organism>
<dbReference type="AlphaFoldDB" id="C5J734"/>
<reference evidence="4" key="1">
    <citation type="journal article" date="2009" name="BMC Bioinformatics">
        <title>The Mycoplasma conjunctivae genome sequencing, annotation and analysis.</title>
        <authorList>
            <person name="Calderon-Copete S.P."/>
            <person name="Wigger G."/>
            <person name="Wunderlin C."/>
            <person name="Schmidheini T."/>
            <person name="Frey J."/>
            <person name="Quail M.A."/>
            <person name="Falquet L."/>
        </authorList>
    </citation>
    <scope>NUCLEOTIDE SEQUENCE [LARGE SCALE GENOMIC DNA]</scope>
    <source>
        <strain evidence="4">ATCC 25834 / NCTC 10147 / HRC/581</strain>
    </source>
</reference>
<keyword evidence="4" id="KW-1185">Reference proteome</keyword>
<name>C5J734_MESCH</name>
<gene>
    <name evidence="3" type="ordered locus">MCJ_006000</name>
</gene>
<dbReference type="HOGENOM" id="CLU_304379_0_0_14"/>
<protein>
    <recommendedName>
        <fullName evidence="5">DUF262 domain-containing protein</fullName>
    </recommendedName>
</protein>
<evidence type="ECO:0000313" key="3">
    <source>
        <dbReference type="EMBL" id="CAT05297.1"/>
    </source>
</evidence>
<sequence>MEIEMKIDIIKFRDILKELDMDKPWIVGTNIYSYIQKFSLFVEHNISNINSDDVLEVKQTYPNLSNQFNVTYLQDQMITGKSYSAVRQFLDTLLSFELIKKETYNSFKFNSKFVEFLGKTDLELIDQIREYVNVKLLYCLKKYILNTLVKYKEENIDTEHTKQEGKFWWNILIEFWIADKENDGRESKYLLDRFDLDNQTQESKRFFKKVVEEFFFSEKYKEKTYKIIKEFNQLFKKNLGINLSNVWSYNKIKQQKQNLSIDIKIKGFIGDDKNQPNIKPLSIYTFFNLDAASNYALPIFQRTYVWDTTIIGSMFESIFEDFEKNKEGNCSFSYLNTIIFTWINHSYAILDGQQRITSLIIITIALIRYSQHFGNKVENINIERYVSYNKIKKIIENFKKSDDNYNDLSSIWEGDKSSIKNIRFKDNYNFICDIIDNKFKNNFDQLQEFILYFYNKVFFIFAYLTNQEDEQTTRIFQNLNQYGKPLGVLDLFRNYIYQKYNGEKEKKDEIINKYNETFNLYFRKNARQDQDENIKNIITFVDSTLIKYGMFSEIDEINKNYNNKTTATILKLQYLFDYYEKNLQIKSDVLHELLHDLLIFDYVSGKAKYDESKFNIREMLSWLNDNNQYKYKQQNLDKLFNNEFISIQIKNLSNNGRKSVFTSLITLIIQKLDLFSNQSKNYIEFSKFLAIIERFTLIWDVNFEGQSLTNSIQRICGDIIGYDSNNFEQKTTRDFIYKQLLASINVNVEKIYDDFEYEKNLISRIHQNLEEKFIHTSSKKQSNDDAKRFIIQRVIQITKNNNPLYYDGREQDNNSYIKMTFDHILPQKQPAELKVKFKSEEEYNIYVNKIGNGRLLSKKDNSSKGNNINKQDALEITNYNYTVKGISSKQPMKILDLNGQQLIIQNKYLELLSQPNLKTAPLEEIKQIIDTRSTQILSAYLSIFFAYHWDN</sequence>
<evidence type="ECO:0000313" key="4">
    <source>
        <dbReference type="Proteomes" id="UP000001491"/>
    </source>
</evidence>
<dbReference type="KEGG" id="mco:MCJ_006000"/>
<dbReference type="InterPro" id="IPR011089">
    <property type="entry name" value="GmrSD_C"/>
</dbReference>
<feature type="domain" description="GmrSD restriction endonucleases C-terminal" evidence="2">
    <location>
        <begin position="770"/>
        <end position="867"/>
    </location>
</feature>
<dbReference type="EMBL" id="FM864216">
    <property type="protein sequence ID" value="CAT05297.1"/>
    <property type="molecule type" value="Genomic_DNA"/>
</dbReference>
<evidence type="ECO:0008006" key="5">
    <source>
        <dbReference type="Google" id="ProtNLM"/>
    </source>
</evidence>
<evidence type="ECO:0000259" key="2">
    <source>
        <dbReference type="Pfam" id="PF07510"/>
    </source>
</evidence>
<accession>C5J734</accession>
<evidence type="ECO:0000259" key="1">
    <source>
        <dbReference type="Pfam" id="PF03235"/>
    </source>
</evidence>
<proteinExistence type="predicted"/>